<dbReference type="RefSeq" id="XP_011014425.1">
    <property type="nucleotide sequence ID" value="XM_011016123.1"/>
</dbReference>
<gene>
    <name evidence="2" type="primary">LOC105118224</name>
</gene>
<dbReference type="PANTHER" id="PTHR46870">
    <property type="entry name" value="PROTEIN THYLAKOID ASSEMBLY 8-LIKE, CHLOROPLASTIC"/>
    <property type="match status" value="1"/>
</dbReference>
<name>A0AAJ6TP51_POPEU</name>
<dbReference type="InterPro" id="IPR044795">
    <property type="entry name" value="THA8L-like"/>
</dbReference>
<evidence type="ECO:0000313" key="2">
    <source>
        <dbReference type="RefSeq" id="XP_011014425.1"/>
    </source>
</evidence>
<dbReference type="AlphaFoldDB" id="A0AAJ6TP51"/>
<accession>A0AAJ6TP51</accession>
<dbReference type="PANTHER" id="PTHR46870:SF1">
    <property type="entry name" value="OS03G0297700 PROTEIN"/>
    <property type="match status" value="1"/>
</dbReference>
<proteinExistence type="predicted"/>
<dbReference type="KEGG" id="peu:105118224"/>
<dbReference type="GeneID" id="105118224"/>
<evidence type="ECO:0000313" key="1">
    <source>
        <dbReference type="Proteomes" id="UP000694918"/>
    </source>
</evidence>
<organism evidence="1 2">
    <name type="scientific">Populus euphratica</name>
    <name type="common">Euphrates poplar</name>
    <dbReference type="NCBI Taxonomy" id="75702"/>
    <lineage>
        <taxon>Eukaryota</taxon>
        <taxon>Viridiplantae</taxon>
        <taxon>Streptophyta</taxon>
        <taxon>Embryophyta</taxon>
        <taxon>Tracheophyta</taxon>
        <taxon>Spermatophyta</taxon>
        <taxon>Magnoliopsida</taxon>
        <taxon>eudicotyledons</taxon>
        <taxon>Gunneridae</taxon>
        <taxon>Pentapetalae</taxon>
        <taxon>rosids</taxon>
        <taxon>fabids</taxon>
        <taxon>Malpighiales</taxon>
        <taxon>Salicaceae</taxon>
        <taxon>Saliceae</taxon>
        <taxon>Populus</taxon>
    </lineage>
</organism>
<keyword evidence="1" id="KW-1185">Reference proteome</keyword>
<dbReference type="Proteomes" id="UP000694918">
    <property type="component" value="Unplaced"/>
</dbReference>
<reference evidence="2" key="1">
    <citation type="submission" date="2025-08" db="UniProtKB">
        <authorList>
            <consortium name="RefSeq"/>
        </authorList>
    </citation>
    <scope>IDENTIFICATION</scope>
</reference>
<sequence>MHMQAFDSPSALIIPLPSECFHNLIGQHDTFQQTFYYSCLCNVLRKEIWYHRPDMFSFRDMIIFNARKRQIEAMDIYEETRQSPADPPISLPFHVILKGMIPFPELRDQVKDDFLKLFPGMIVYNLAEDLFENQDSEDD</sequence>
<protein>
    <submittedName>
        <fullName evidence="2">Pentatricopeptide repeat-containing protein At1g62350-like</fullName>
    </submittedName>
</protein>